<evidence type="ECO:0000313" key="5">
    <source>
        <dbReference type="EMBL" id="KAL0432844.1"/>
    </source>
</evidence>
<dbReference type="PANTHER" id="PTHR22792">
    <property type="entry name" value="LUPUS LA PROTEIN-RELATED"/>
    <property type="match status" value="1"/>
</dbReference>
<feature type="region of interest" description="Disordered" evidence="3">
    <location>
        <begin position="1"/>
        <end position="45"/>
    </location>
</feature>
<feature type="compositionally biased region" description="Polar residues" evidence="3">
    <location>
        <begin position="8"/>
        <end position="17"/>
    </location>
</feature>
<dbReference type="GO" id="GO:0005634">
    <property type="term" value="C:nucleus"/>
    <property type="evidence" value="ECO:0007669"/>
    <property type="project" value="TreeGrafter"/>
</dbReference>
<dbReference type="InterPro" id="IPR036390">
    <property type="entry name" value="WH_DNA-bd_sf"/>
</dbReference>
<dbReference type="PANTHER" id="PTHR22792:SF66">
    <property type="entry name" value="LA-RELATED PROTEIN 6B"/>
    <property type="match status" value="1"/>
</dbReference>
<proteinExistence type="predicted"/>
<reference evidence="5" key="2">
    <citation type="journal article" date="2024" name="Plant">
        <title>Genomic evolution and insights into agronomic trait innovations of Sesamum species.</title>
        <authorList>
            <person name="Miao H."/>
            <person name="Wang L."/>
            <person name="Qu L."/>
            <person name="Liu H."/>
            <person name="Sun Y."/>
            <person name="Le M."/>
            <person name="Wang Q."/>
            <person name="Wei S."/>
            <person name="Zheng Y."/>
            <person name="Lin W."/>
            <person name="Duan Y."/>
            <person name="Cao H."/>
            <person name="Xiong S."/>
            <person name="Wang X."/>
            <person name="Wei L."/>
            <person name="Li C."/>
            <person name="Ma Q."/>
            <person name="Ju M."/>
            <person name="Zhao R."/>
            <person name="Li G."/>
            <person name="Mu C."/>
            <person name="Tian Q."/>
            <person name="Mei H."/>
            <person name="Zhang T."/>
            <person name="Gao T."/>
            <person name="Zhang H."/>
        </authorList>
    </citation>
    <scope>NUCLEOTIDE SEQUENCE</scope>
    <source>
        <strain evidence="5">KEN1</strain>
    </source>
</reference>
<dbReference type="PROSITE" id="PS50961">
    <property type="entry name" value="HTH_LA"/>
    <property type="match status" value="1"/>
</dbReference>
<dbReference type="Pfam" id="PF07145">
    <property type="entry name" value="PAM2"/>
    <property type="match status" value="1"/>
</dbReference>
<comment type="caution">
    <text evidence="5">The sequence shown here is derived from an EMBL/GenBank/DDBJ whole genome shotgun (WGS) entry which is preliminary data.</text>
</comment>
<dbReference type="InterPro" id="IPR045180">
    <property type="entry name" value="La_dom_prot"/>
</dbReference>
<feature type="compositionally biased region" description="Basic residues" evidence="3">
    <location>
        <begin position="346"/>
        <end position="356"/>
    </location>
</feature>
<sequence length="411" mass="44324">MDQEHSSEALTPSSSVGTKKLNAEAPEFVPRVSSAATPPPPPPLLPPVYARPPSFVPPLPPPYYGYENYYQQNLTPFYGYNVNPVGPVEFAADGKNGSTATSTKNGLSDSHQKIINQVEFYFSDINLATTDQLFRYMSKDPEGYVPLSVVASFKKIKTAISDSTQLASILRSSNKLSRIVIAENLPEDHSHQNLMKIFLICGENSNNGASYASKAGKGDGLHFSGKFHAFVEYESAEVAERAVAELKDDGNWRSCLKVRLLLKNVVKPTHTRAKKVVHEGQSAVKKDETIVAEMQGFKENHLEDTVRQSDKQNHELQLEDTAKSNGQKKGRSSVGGSGNGNGNGKGKGKGQSRGRPQHPTNGGNISASPSLEVSSSNDKLSIAKASAVPRMPDGTKGFSMGRGKPVAVKIA</sequence>
<dbReference type="AlphaFoldDB" id="A0AAW2VT70"/>
<protein>
    <submittedName>
        <fullName evidence="5">La-related protein 6B</fullName>
    </submittedName>
</protein>
<dbReference type="Gene3D" id="1.10.10.10">
    <property type="entry name" value="Winged helix-like DNA-binding domain superfamily/Winged helix DNA-binding domain"/>
    <property type="match status" value="1"/>
</dbReference>
<dbReference type="InterPro" id="IPR006630">
    <property type="entry name" value="La_HTH"/>
</dbReference>
<gene>
    <name evidence="5" type="ORF">Slati_2618700</name>
</gene>
<dbReference type="InterPro" id="IPR036388">
    <property type="entry name" value="WH-like_DNA-bd_sf"/>
</dbReference>
<dbReference type="InterPro" id="IPR035979">
    <property type="entry name" value="RBD_domain_sf"/>
</dbReference>
<dbReference type="Pfam" id="PF05383">
    <property type="entry name" value="La"/>
    <property type="match status" value="1"/>
</dbReference>
<dbReference type="GO" id="GO:0003729">
    <property type="term" value="F:mRNA binding"/>
    <property type="evidence" value="ECO:0007669"/>
    <property type="project" value="TreeGrafter"/>
</dbReference>
<evidence type="ECO:0000256" key="2">
    <source>
        <dbReference type="PROSITE-ProRule" id="PRU00332"/>
    </source>
</evidence>
<dbReference type="InterPro" id="IPR012677">
    <property type="entry name" value="Nucleotide-bd_a/b_plait_sf"/>
</dbReference>
<evidence type="ECO:0000256" key="1">
    <source>
        <dbReference type="ARBA" id="ARBA00022884"/>
    </source>
</evidence>
<dbReference type="EMBL" id="JACGWN010000009">
    <property type="protein sequence ID" value="KAL0432844.1"/>
    <property type="molecule type" value="Genomic_DNA"/>
</dbReference>
<dbReference type="InterPro" id="IPR009818">
    <property type="entry name" value="PAM2_motif"/>
</dbReference>
<accession>A0AAW2VT70</accession>
<dbReference type="Gene3D" id="3.30.70.330">
    <property type="match status" value="1"/>
</dbReference>
<dbReference type="SUPFAM" id="SSF54928">
    <property type="entry name" value="RNA-binding domain, RBD"/>
    <property type="match status" value="1"/>
</dbReference>
<dbReference type="SMART" id="SM00715">
    <property type="entry name" value="LA"/>
    <property type="match status" value="1"/>
</dbReference>
<feature type="domain" description="HTH La-type RNA-binding" evidence="4">
    <location>
        <begin position="104"/>
        <end position="199"/>
    </location>
</feature>
<feature type="region of interest" description="Disordered" evidence="3">
    <location>
        <begin position="318"/>
        <end position="411"/>
    </location>
</feature>
<evidence type="ECO:0000259" key="4">
    <source>
        <dbReference type="PROSITE" id="PS50961"/>
    </source>
</evidence>
<name>A0AAW2VT70_9LAMI</name>
<reference evidence="5" key="1">
    <citation type="submission" date="2020-06" db="EMBL/GenBank/DDBJ databases">
        <authorList>
            <person name="Li T."/>
            <person name="Hu X."/>
            <person name="Zhang T."/>
            <person name="Song X."/>
            <person name="Zhang H."/>
            <person name="Dai N."/>
            <person name="Sheng W."/>
            <person name="Hou X."/>
            <person name="Wei L."/>
        </authorList>
    </citation>
    <scope>NUCLEOTIDE SEQUENCE</scope>
    <source>
        <strain evidence="5">KEN1</strain>
        <tissue evidence="5">Leaf</tissue>
    </source>
</reference>
<evidence type="ECO:0000256" key="3">
    <source>
        <dbReference type="SAM" id="MobiDB-lite"/>
    </source>
</evidence>
<dbReference type="SUPFAM" id="SSF46785">
    <property type="entry name" value="Winged helix' DNA-binding domain"/>
    <property type="match status" value="1"/>
</dbReference>
<keyword evidence="1 2" id="KW-0694">RNA-binding</keyword>
<organism evidence="5">
    <name type="scientific">Sesamum latifolium</name>
    <dbReference type="NCBI Taxonomy" id="2727402"/>
    <lineage>
        <taxon>Eukaryota</taxon>
        <taxon>Viridiplantae</taxon>
        <taxon>Streptophyta</taxon>
        <taxon>Embryophyta</taxon>
        <taxon>Tracheophyta</taxon>
        <taxon>Spermatophyta</taxon>
        <taxon>Magnoliopsida</taxon>
        <taxon>eudicotyledons</taxon>
        <taxon>Gunneridae</taxon>
        <taxon>Pentapetalae</taxon>
        <taxon>asterids</taxon>
        <taxon>lamiids</taxon>
        <taxon>Lamiales</taxon>
        <taxon>Pedaliaceae</taxon>
        <taxon>Sesamum</taxon>
    </lineage>
</organism>
<feature type="compositionally biased region" description="Gly residues" evidence="3">
    <location>
        <begin position="333"/>
        <end position="345"/>
    </location>
</feature>
<feature type="compositionally biased region" description="Polar residues" evidence="3">
    <location>
        <begin position="358"/>
        <end position="379"/>
    </location>
</feature>